<feature type="compositionally biased region" description="Low complexity" evidence="1">
    <location>
        <begin position="45"/>
        <end position="63"/>
    </location>
</feature>
<feature type="region of interest" description="Disordered" evidence="1">
    <location>
        <begin position="196"/>
        <end position="232"/>
    </location>
</feature>
<keyword evidence="3" id="KW-1185">Reference proteome</keyword>
<evidence type="ECO:0000256" key="1">
    <source>
        <dbReference type="SAM" id="MobiDB-lite"/>
    </source>
</evidence>
<gene>
    <name evidence="2" type="ORF">M413DRAFT_32960</name>
</gene>
<evidence type="ECO:0000313" key="3">
    <source>
        <dbReference type="Proteomes" id="UP000053424"/>
    </source>
</evidence>
<name>A0A0C2XA07_HEBCY</name>
<organism evidence="2 3">
    <name type="scientific">Hebeloma cylindrosporum</name>
    <dbReference type="NCBI Taxonomy" id="76867"/>
    <lineage>
        <taxon>Eukaryota</taxon>
        <taxon>Fungi</taxon>
        <taxon>Dikarya</taxon>
        <taxon>Basidiomycota</taxon>
        <taxon>Agaricomycotina</taxon>
        <taxon>Agaricomycetes</taxon>
        <taxon>Agaricomycetidae</taxon>
        <taxon>Agaricales</taxon>
        <taxon>Agaricineae</taxon>
        <taxon>Hymenogastraceae</taxon>
        <taxon>Hebeloma</taxon>
    </lineage>
</organism>
<feature type="compositionally biased region" description="Basic and acidic residues" evidence="1">
    <location>
        <begin position="196"/>
        <end position="208"/>
    </location>
</feature>
<accession>A0A0C2XA07</accession>
<feature type="region of interest" description="Disordered" evidence="1">
    <location>
        <begin position="31"/>
        <end position="81"/>
    </location>
</feature>
<protein>
    <submittedName>
        <fullName evidence="2">Uncharacterized protein</fullName>
    </submittedName>
</protein>
<sequence>MGPMIAPYLPLITNRISFTLNPPPGLPSLTPRNEFLDVREPRATPSPSSLTGSVSSLKSSGSVVFGPQKETGSQQGKGKGNLGAIEEQEVQQEPKGNDEIIALIQKPFGEPGRPGSGGYRLEEVLDWEPETLSKVTVFVKQAAEKDLDTTVSYSKQNIDKVDNICKAAYECFPLLTKYAKSWPVRDILKLHLKYTSEAHRSRKNETPKKSQRPRRIASSKPSRMDIESEDEM</sequence>
<dbReference type="STRING" id="686832.A0A0C2XA07"/>
<dbReference type="EMBL" id="KN831849">
    <property type="protein sequence ID" value="KIM34858.1"/>
    <property type="molecule type" value="Genomic_DNA"/>
</dbReference>
<dbReference type="AlphaFoldDB" id="A0A0C2XA07"/>
<dbReference type="HOGENOM" id="CLU_065614_2_0_1"/>
<dbReference type="Proteomes" id="UP000053424">
    <property type="component" value="Unassembled WGS sequence"/>
</dbReference>
<evidence type="ECO:0000313" key="2">
    <source>
        <dbReference type="EMBL" id="KIM34858.1"/>
    </source>
</evidence>
<dbReference type="OrthoDB" id="2686745at2759"/>
<proteinExistence type="predicted"/>
<reference evidence="3" key="2">
    <citation type="submission" date="2015-01" db="EMBL/GenBank/DDBJ databases">
        <title>Evolutionary Origins and Diversification of the Mycorrhizal Mutualists.</title>
        <authorList>
            <consortium name="DOE Joint Genome Institute"/>
            <consortium name="Mycorrhizal Genomics Consortium"/>
            <person name="Kohler A."/>
            <person name="Kuo A."/>
            <person name="Nagy L.G."/>
            <person name="Floudas D."/>
            <person name="Copeland A."/>
            <person name="Barry K.W."/>
            <person name="Cichocki N."/>
            <person name="Veneault-Fourrey C."/>
            <person name="LaButti K."/>
            <person name="Lindquist E.A."/>
            <person name="Lipzen A."/>
            <person name="Lundell T."/>
            <person name="Morin E."/>
            <person name="Murat C."/>
            <person name="Riley R."/>
            <person name="Ohm R."/>
            <person name="Sun H."/>
            <person name="Tunlid A."/>
            <person name="Henrissat B."/>
            <person name="Grigoriev I.V."/>
            <person name="Hibbett D.S."/>
            <person name="Martin F."/>
        </authorList>
    </citation>
    <scope>NUCLEOTIDE SEQUENCE [LARGE SCALE GENOMIC DNA]</scope>
    <source>
        <strain evidence="3">h7</strain>
    </source>
</reference>
<reference evidence="2 3" key="1">
    <citation type="submission" date="2014-04" db="EMBL/GenBank/DDBJ databases">
        <authorList>
            <consortium name="DOE Joint Genome Institute"/>
            <person name="Kuo A."/>
            <person name="Gay G."/>
            <person name="Dore J."/>
            <person name="Kohler A."/>
            <person name="Nagy L.G."/>
            <person name="Floudas D."/>
            <person name="Copeland A."/>
            <person name="Barry K.W."/>
            <person name="Cichocki N."/>
            <person name="Veneault-Fourrey C."/>
            <person name="LaButti K."/>
            <person name="Lindquist E.A."/>
            <person name="Lipzen A."/>
            <person name="Lundell T."/>
            <person name="Morin E."/>
            <person name="Murat C."/>
            <person name="Sun H."/>
            <person name="Tunlid A."/>
            <person name="Henrissat B."/>
            <person name="Grigoriev I.V."/>
            <person name="Hibbett D.S."/>
            <person name="Martin F."/>
            <person name="Nordberg H.P."/>
            <person name="Cantor M.N."/>
            <person name="Hua S.X."/>
        </authorList>
    </citation>
    <scope>NUCLEOTIDE SEQUENCE [LARGE SCALE GENOMIC DNA]</scope>
    <source>
        <strain evidence="3">h7</strain>
    </source>
</reference>